<feature type="region of interest" description="Disordered" evidence="7">
    <location>
        <begin position="1"/>
        <end position="46"/>
    </location>
</feature>
<dbReference type="GO" id="GO:0015629">
    <property type="term" value="C:actin cytoskeleton"/>
    <property type="evidence" value="ECO:0000318"/>
    <property type="project" value="GO_Central"/>
</dbReference>
<dbReference type="GO" id="GO:0016459">
    <property type="term" value="C:myosin complex"/>
    <property type="evidence" value="ECO:0007669"/>
    <property type="project" value="UniProtKB-KW"/>
</dbReference>
<dbReference type="RefSeq" id="XP_030847648.1">
    <property type="nucleotide sequence ID" value="XM_030991788.1"/>
</dbReference>
<keyword evidence="10" id="KW-1185">Reference proteome</keyword>
<dbReference type="PANTHER" id="PTHR13140:SF289">
    <property type="entry name" value="UNCONVENTIONAL MYOSIN-XIX"/>
    <property type="match status" value="1"/>
</dbReference>
<dbReference type="EnsemblMetazoa" id="XM_030991788">
    <property type="protein sequence ID" value="XP_030847648"/>
    <property type="gene ID" value="LOC593938"/>
</dbReference>
<dbReference type="Gene3D" id="1.20.5.4820">
    <property type="match status" value="1"/>
</dbReference>
<dbReference type="PANTHER" id="PTHR13140">
    <property type="entry name" value="MYOSIN"/>
    <property type="match status" value="1"/>
</dbReference>
<evidence type="ECO:0000313" key="9">
    <source>
        <dbReference type="EnsemblMetazoa" id="XP_030847648"/>
    </source>
</evidence>
<reference evidence="10" key="1">
    <citation type="submission" date="2015-02" db="EMBL/GenBank/DDBJ databases">
        <title>Genome sequencing for Strongylocentrotus purpuratus.</title>
        <authorList>
            <person name="Murali S."/>
            <person name="Liu Y."/>
            <person name="Vee V."/>
            <person name="English A."/>
            <person name="Wang M."/>
            <person name="Skinner E."/>
            <person name="Han Y."/>
            <person name="Muzny D.M."/>
            <person name="Worley K.C."/>
            <person name="Gibbs R.A."/>
        </authorList>
    </citation>
    <scope>NUCLEOTIDE SEQUENCE</scope>
</reference>
<dbReference type="Pfam" id="PF00612">
    <property type="entry name" value="IQ"/>
    <property type="match status" value="1"/>
</dbReference>
<evidence type="ECO:0000256" key="2">
    <source>
        <dbReference type="ARBA" id="ARBA00022840"/>
    </source>
</evidence>
<dbReference type="PROSITE" id="PS50096">
    <property type="entry name" value="IQ"/>
    <property type="match status" value="1"/>
</dbReference>
<evidence type="ECO:0000256" key="7">
    <source>
        <dbReference type="SAM" id="MobiDB-lite"/>
    </source>
</evidence>
<proteinExistence type="inferred from homology"/>
<feature type="region of interest" description="Disordered" evidence="7">
    <location>
        <begin position="904"/>
        <end position="931"/>
    </location>
</feature>
<dbReference type="GO" id="GO:0007015">
    <property type="term" value="P:actin filament organization"/>
    <property type="evidence" value="ECO:0000318"/>
    <property type="project" value="GO_Central"/>
</dbReference>
<dbReference type="Gene3D" id="1.20.5.190">
    <property type="match status" value="1"/>
</dbReference>
<dbReference type="Gene3D" id="1.20.58.530">
    <property type="match status" value="1"/>
</dbReference>
<feature type="domain" description="Myosin motor" evidence="8">
    <location>
        <begin position="111"/>
        <end position="818"/>
    </location>
</feature>
<dbReference type="GO" id="GO:0005737">
    <property type="term" value="C:cytoplasm"/>
    <property type="evidence" value="ECO:0000318"/>
    <property type="project" value="GO_Central"/>
</dbReference>
<evidence type="ECO:0000256" key="3">
    <source>
        <dbReference type="ARBA" id="ARBA00023123"/>
    </source>
</evidence>
<protein>
    <recommendedName>
        <fullName evidence="8">Myosin motor domain-containing protein</fullName>
    </recommendedName>
</protein>
<dbReference type="CTD" id="80179"/>
<comment type="similarity">
    <text evidence="6">Belongs to the TRAFAC class myosin-kinesin ATPase superfamily. Myosin family.</text>
</comment>
<dbReference type="AlphaFoldDB" id="A0A7M7PAQ7"/>
<evidence type="ECO:0000313" key="10">
    <source>
        <dbReference type="Proteomes" id="UP000007110"/>
    </source>
</evidence>
<feature type="region of interest" description="Disordered" evidence="7">
    <location>
        <begin position="977"/>
        <end position="1009"/>
    </location>
</feature>
<dbReference type="InParanoid" id="A0A7M7PAQ7"/>
<dbReference type="InterPro" id="IPR001609">
    <property type="entry name" value="Myosin_head_motor_dom-like"/>
</dbReference>
<dbReference type="InterPro" id="IPR036961">
    <property type="entry name" value="Kinesin_motor_dom_sf"/>
</dbReference>
<dbReference type="PRINTS" id="PR00193">
    <property type="entry name" value="MYOSINHEAVY"/>
</dbReference>
<feature type="compositionally biased region" description="Basic and acidic residues" evidence="7">
    <location>
        <begin position="988"/>
        <end position="1004"/>
    </location>
</feature>
<keyword evidence="3 6" id="KW-0518">Myosin</keyword>
<dbReference type="GO" id="GO:0016020">
    <property type="term" value="C:membrane"/>
    <property type="evidence" value="ECO:0000318"/>
    <property type="project" value="GO_Central"/>
</dbReference>
<dbReference type="GO" id="GO:0006897">
    <property type="term" value="P:endocytosis"/>
    <property type="evidence" value="ECO:0000318"/>
    <property type="project" value="GO_Central"/>
</dbReference>
<feature type="region of interest" description="Actin-binding" evidence="6">
    <location>
        <begin position="686"/>
        <end position="708"/>
    </location>
</feature>
<feature type="binding site" evidence="6">
    <location>
        <begin position="208"/>
        <end position="215"/>
    </location>
    <ligand>
        <name>ATP</name>
        <dbReference type="ChEBI" id="CHEBI:30616"/>
    </ligand>
</feature>
<accession>A0A7M7PAQ7</accession>
<evidence type="ECO:0000256" key="1">
    <source>
        <dbReference type="ARBA" id="ARBA00022741"/>
    </source>
</evidence>
<dbReference type="OMA" id="CSLETTW"/>
<evidence type="ECO:0000259" key="8">
    <source>
        <dbReference type="PROSITE" id="PS51456"/>
    </source>
</evidence>
<dbReference type="PROSITE" id="PS51456">
    <property type="entry name" value="MYOSIN_MOTOR"/>
    <property type="match status" value="1"/>
</dbReference>
<dbReference type="Proteomes" id="UP000007110">
    <property type="component" value="Unassembled WGS sequence"/>
</dbReference>
<evidence type="ECO:0000256" key="5">
    <source>
        <dbReference type="ARBA" id="ARBA00023203"/>
    </source>
</evidence>
<dbReference type="GeneID" id="593938"/>
<keyword evidence="4 6" id="KW-0505">Motor protein</keyword>
<dbReference type="Gene3D" id="1.20.120.720">
    <property type="entry name" value="Myosin VI head, motor domain, U50 subdomain"/>
    <property type="match status" value="1"/>
</dbReference>
<dbReference type="Pfam" id="PF00063">
    <property type="entry name" value="Myosin_head"/>
    <property type="match status" value="1"/>
</dbReference>
<dbReference type="GO" id="GO:0000146">
    <property type="term" value="F:microfilament motor activity"/>
    <property type="evidence" value="ECO:0000318"/>
    <property type="project" value="GO_Central"/>
</dbReference>
<dbReference type="KEGG" id="spu:593938"/>
<dbReference type="InterPro" id="IPR027417">
    <property type="entry name" value="P-loop_NTPase"/>
</dbReference>
<dbReference type="SMART" id="SM00242">
    <property type="entry name" value="MYSc"/>
    <property type="match status" value="1"/>
</dbReference>
<dbReference type="OrthoDB" id="6108017at2759"/>
<dbReference type="SUPFAM" id="SSF52540">
    <property type="entry name" value="P-loop containing nucleoside triphosphate hydrolases"/>
    <property type="match status" value="1"/>
</dbReference>
<dbReference type="GO" id="GO:0051015">
    <property type="term" value="F:actin filament binding"/>
    <property type="evidence" value="ECO:0000318"/>
    <property type="project" value="GO_Central"/>
</dbReference>
<dbReference type="Gene3D" id="3.40.850.10">
    <property type="entry name" value="Kinesin motor domain"/>
    <property type="match status" value="1"/>
</dbReference>
<feature type="compositionally biased region" description="Basic and acidic residues" evidence="7">
    <location>
        <begin position="17"/>
        <end position="37"/>
    </location>
</feature>
<dbReference type="CDD" id="cd00124">
    <property type="entry name" value="MYSc"/>
    <property type="match status" value="1"/>
</dbReference>
<organism evidence="9 10">
    <name type="scientific">Strongylocentrotus purpuratus</name>
    <name type="common">Purple sea urchin</name>
    <dbReference type="NCBI Taxonomy" id="7668"/>
    <lineage>
        <taxon>Eukaryota</taxon>
        <taxon>Metazoa</taxon>
        <taxon>Echinodermata</taxon>
        <taxon>Eleutherozoa</taxon>
        <taxon>Echinozoa</taxon>
        <taxon>Echinoidea</taxon>
        <taxon>Euechinoidea</taxon>
        <taxon>Echinacea</taxon>
        <taxon>Camarodonta</taxon>
        <taxon>Echinidea</taxon>
        <taxon>Strongylocentrotidae</taxon>
        <taxon>Strongylocentrotus</taxon>
    </lineage>
</organism>
<keyword evidence="2 6" id="KW-0067">ATP-binding</keyword>
<feature type="compositionally biased region" description="Basic and acidic residues" evidence="7">
    <location>
        <begin position="1"/>
        <end position="10"/>
    </location>
</feature>
<keyword evidence="1 6" id="KW-0547">Nucleotide-binding</keyword>
<evidence type="ECO:0000256" key="6">
    <source>
        <dbReference type="PROSITE-ProRule" id="PRU00782"/>
    </source>
</evidence>
<sequence>MAGILRERHSNVPLIQDGRKLKSHETIEKKPTKKKGEAPAPPVKRPKRCFHEGMRVWVANSNTADQCRWLRATVTASGKNGKVGVRLESGEVIEVSRREDSLLLAGNNNYAEVDDLTNLSSLNEAEVLESLECRFQNGQICSKAGITLVSLNPFKEIPGLYDDTAVQRCHQDGTSKTDAPHVFAVAEKAFSSLRYAIGSPNQSIIVSGESGAGKTWNTRCLMKYLTSVALYKNPGGFSPPPVKCIERRILDSNPILEAFGNAGTARNHNSSRFGKYIQLQFDRGSHIIGASIQTYLLEKTRLVHQADGETNFHIFYQIVKEATEEQRAEWGLTTHTGDDVIFAYLPLDDGGPQGANENQVFSRTQQAMENVGMTHMHQEHIFQVLSGILHLGNLEFTCDEEFDPCELDEEVSRDSLEHACRLLGLDPTSLTTSLIYRRITASHNKRQSVFMKPCSVEESGVRRDCVSKVIYARLFDWLVAFLNKHTSANQWHAFIGLLDIYGFESFASNSLEQLCINYANEKLQQHFVTHFLRAQQEEYEKEGISWDFCTFSDNQPCLETIEGKLSVFSLMNEECRLNRQSDPTSFEDKLLAAVESPFLTKAPMGHQQSAFTIKHFAGMVTYDSHGLIEKTKDPIPMELIEVLMASTNQFVTKIIQPEQERLQELQSKGSKSKVNMTVVSRFKESLGSLMNTLTSTTPHYIRCIKPNQQCQPDLFDSRFVASQLRACGVLETVAISAAGFPSKLSHADFCQRYSMLLPRKDRNGMGSVRDRCRLIYRSLFGGDDDKENQADSSSAQQLGKTKIFLREGQLEYLESQRLKKLSQCANIIQRAWRLHRALVLGEREWAASVIQAGYRGWRVRNAIKIMDHAARVIQHAMLDYLFKKRQERLDASDYEDDYEEAYVEDIEEEEQQEEKVDSPSIPAPKPPRKSVHFASNLTTVREIYSPSPVPTPTLTPSPQDLVPKKIVFTENSPDFKSLSPVSYHHGNKGVDRKDEEKEEEREMKESEDEGGVIATVTNILKKPAVEIALAGLVTTLLITGPLRWS</sequence>
<evidence type="ECO:0000256" key="4">
    <source>
        <dbReference type="ARBA" id="ARBA00023175"/>
    </source>
</evidence>
<dbReference type="Gene3D" id="1.10.10.820">
    <property type="match status" value="1"/>
</dbReference>
<name>A0A7M7PAQ7_STRPU</name>
<dbReference type="GO" id="GO:0005524">
    <property type="term" value="F:ATP binding"/>
    <property type="evidence" value="ECO:0007669"/>
    <property type="project" value="UniProtKB-UniRule"/>
</dbReference>
<reference evidence="9" key="2">
    <citation type="submission" date="2021-01" db="UniProtKB">
        <authorList>
            <consortium name="EnsemblMetazoa"/>
        </authorList>
    </citation>
    <scope>IDENTIFICATION</scope>
</reference>
<dbReference type="InterPro" id="IPR000048">
    <property type="entry name" value="IQ_motif_EF-hand-BS"/>
</dbReference>
<keyword evidence="5 6" id="KW-0009">Actin-binding</keyword>